<keyword evidence="2" id="KW-1185">Reference proteome</keyword>
<evidence type="ECO:0000313" key="1">
    <source>
        <dbReference type="EMBL" id="KAJ8937615.1"/>
    </source>
</evidence>
<dbReference type="Proteomes" id="UP001162162">
    <property type="component" value="Unassembled WGS sequence"/>
</dbReference>
<sequence>MKNTGVNIQAKVEADVDRLHQIQVILEIGEEENSLVVDREAKAGRNIPDQDDQVAALLHTVLQSPKHTSLLLKINFAIEIIRDLHQNLEPNTGLVDLDQVPVHPAVIEVEKLQKASTSKNGSEITQNTKVRNNSPDCVIVDSDVLNEINEDKFAPKQFTSSKSKVPDNIVIDLKKNTIKVPEVEPLEPDSIFHHNLFLNEEARMEKWIKELYSYRQKALQQGLRTNC</sequence>
<proteinExistence type="predicted"/>
<evidence type="ECO:0000313" key="2">
    <source>
        <dbReference type="Proteomes" id="UP001162162"/>
    </source>
</evidence>
<name>A0AAV8XGN9_9CUCU</name>
<protein>
    <submittedName>
        <fullName evidence="1">Uncharacterized protein</fullName>
    </submittedName>
</protein>
<accession>A0AAV8XGN9</accession>
<reference evidence="1" key="1">
    <citation type="journal article" date="2023" name="Insect Mol. Biol.">
        <title>Genome sequencing provides insights into the evolution of gene families encoding plant cell wall-degrading enzymes in longhorned beetles.</title>
        <authorList>
            <person name="Shin N.R."/>
            <person name="Okamura Y."/>
            <person name="Kirsch R."/>
            <person name="Pauchet Y."/>
        </authorList>
    </citation>
    <scope>NUCLEOTIDE SEQUENCE</scope>
    <source>
        <strain evidence="1">AMC_N1</strain>
    </source>
</reference>
<gene>
    <name evidence="1" type="ORF">NQ318_018428</name>
</gene>
<dbReference type="EMBL" id="JAPWTK010000637">
    <property type="protein sequence ID" value="KAJ8937615.1"/>
    <property type="molecule type" value="Genomic_DNA"/>
</dbReference>
<organism evidence="1 2">
    <name type="scientific">Aromia moschata</name>
    <dbReference type="NCBI Taxonomy" id="1265417"/>
    <lineage>
        <taxon>Eukaryota</taxon>
        <taxon>Metazoa</taxon>
        <taxon>Ecdysozoa</taxon>
        <taxon>Arthropoda</taxon>
        <taxon>Hexapoda</taxon>
        <taxon>Insecta</taxon>
        <taxon>Pterygota</taxon>
        <taxon>Neoptera</taxon>
        <taxon>Endopterygota</taxon>
        <taxon>Coleoptera</taxon>
        <taxon>Polyphaga</taxon>
        <taxon>Cucujiformia</taxon>
        <taxon>Chrysomeloidea</taxon>
        <taxon>Cerambycidae</taxon>
        <taxon>Cerambycinae</taxon>
        <taxon>Callichromatini</taxon>
        <taxon>Aromia</taxon>
    </lineage>
</organism>
<comment type="caution">
    <text evidence="1">The sequence shown here is derived from an EMBL/GenBank/DDBJ whole genome shotgun (WGS) entry which is preliminary data.</text>
</comment>
<dbReference type="AlphaFoldDB" id="A0AAV8XGN9"/>